<dbReference type="Pfam" id="PF03015">
    <property type="entry name" value="Sterile"/>
    <property type="match status" value="1"/>
</dbReference>
<dbReference type="PANTHER" id="PTHR11011">
    <property type="entry name" value="MALE STERILITY PROTEIN 2-RELATED"/>
    <property type="match status" value="1"/>
</dbReference>
<dbReference type="CDD" id="cd05236">
    <property type="entry name" value="FAR-N_SDR_e"/>
    <property type="match status" value="1"/>
</dbReference>
<dbReference type="CDD" id="cd09071">
    <property type="entry name" value="FAR_C"/>
    <property type="match status" value="1"/>
</dbReference>
<keyword evidence="8" id="KW-1185">Reference proteome</keyword>
<comment type="similarity">
    <text evidence="1 4">Belongs to the fatty acyl-CoA reductase family.</text>
</comment>
<dbReference type="GO" id="GO:0035336">
    <property type="term" value="P:long-chain fatty-acyl-CoA metabolic process"/>
    <property type="evidence" value="ECO:0007669"/>
    <property type="project" value="TreeGrafter"/>
</dbReference>
<evidence type="ECO:0000256" key="1">
    <source>
        <dbReference type="ARBA" id="ARBA00005928"/>
    </source>
</evidence>
<keyword evidence="2 4" id="KW-0444">Lipid biosynthesis</keyword>
<comment type="catalytic activity">
    <reaction evidence="4">
        <text>a long-chain fatty acyl-CoA + 2 NADPH + 2 H(+) = a long-chain primary fatty alcohol + 2 NADP(+) + CoA</text>
        <dbReference type="Rhea" id="RHEA:52716"/>
        <dbReference type="ChEBI" id="CHEBI:15378"/>
        <dbReference type="ChEBI" id="CHEBI:57287"/>
        <dbReference type="ChEBI" id="CHEBI:57783"/>
        <dbReference type="ChEBI" id="CHEBI:58349"/>
        <dbReference type="ChEBI" id="CHEBI:77396"/>
        <dbReference type="ChEBI" id="CHEBI:83139"/>
        <dbReference type="EC" id="1.2.1.84"/>
    </reaction>
</comment>
<evidence type="ECO:0000313" key="8">
    <source>
        <dbReference type="Proteomes" id="UP000827092"/>
    </source>
</evidence>
<evidence type="ECO:0000259" key="5">
    <source>
        <dbReference type="Pfam" id="PF03015"/>
    </source>
</evidence>
<evidence type="ECO:0000256" key="3">
    <source>
        <dbReference type="ARBA" id="ARBA00023098"/>
    </source>
</evidence>
<keyword evidence="4" id="KW-1133">Transmembrane helix</keyword>
<keyword evidence="3 4" id="KW-0443">Lipid metabolism</keyword>
<dbReference type="GO" id="GO:0005777">
    <property type="term" value="C:peroxisome"/>
    <property type="evidence" value="ECO:0007669"/>
    <property type="project" value="TreeGrafter"/>
</dbReference>
<dbReference type="InterPro" id="IPR033640">
    <property type="entry name" value="FAR_C"/>
</dbReference>
<dbReference type="Gene3D" id="3.40.50.720">
    <property type="entry name" value="NAD(P)-binding Rossmann-like Domain"/>
    <property type="match status" value="1"/>
</dbReference>
<feature type="domain" description="Thioester reductase (TE)" evidence="6">
    <location>
        <begin position="73"/>
        <end position="342"/>
    </location>
</feature>
<dbReference type="EC" id="1.2.1.84" evidence="4"/>
<keyword evidence="4" id="KW-0560">Oxidoreductase</keyword>
<dbReference type="EMBL" id="JAFNEN010000098">
    <property type="protein sequence ID" value="KAG8194839.1"/>
    <property type="molecule type" value="Genomic_DNA"/>
</dbReference>
<evidence type="ECO:0000259" key="6">
    <source>
        <dbReference type="Pfam" id="PF07993"/>
    </source>
</evidence>
<dbReference type="AlphaFoldDB" id="A0AAV6VDR3"/>
<feature type="domain" description="Fatty acyl-CoA reductase C-terminal" evidence="5">
    <location>
        <begin position="423"/>
        <end position="515"/>
    </location>
</feature>
<dbReference type="Pfam" id="PF07993">
    <property type="entry name" value="NAD_binding_4"/>
    <property type="match status" value="1"/>
</dbReference>
<comment type="function">
    <text evidence="4">Catalyzes the reduction of fatty acyl-CoA to fatty alcohols.</text>
</comment>
<dbReference type="InterPro" id="IPR036291">
    <property type="entry name" value="NAD(P)-bd_dom_sf"/>
</dbReference>
<name>A0AAV6VDR3_9ARAC</name>
<reference evidence="7 8" key="1">
    <citation type="journal article" date="2022" name="Nat. Ecol. Evol.">
        <title>A masculinizing supergene underlies an exaggerated male reproductive morph in a spider.</title>
        <authorList>
            <person name="Hendrickx F."/>
            <person name="De Corte Z."/>
            <person name="Sonet G."/>
            <person name="Van Belleghem S.M."/>
            <person name="Kostlbacher S."/>
            <person name="Vangestel C."/>
        </authorList>
    </citation>
    <scope>NUCLEOTIDE SEQUENCE [LARGE SCALE GENOMIC DNA]</scope>
    <source>
        <strain evidence="7">W744_W776</strain>
    </source>
</reference>
<organism evidence="7 8">
    <name type="scientific">Oedothorax gibbosus</name>
    <dbReference type="NCBI Taxonomy" id="931172"/>
    <lineage>
        <taxon>Eukaryota</taxon>
        <taxon>Metazoa</taxon>
        <taxon>Ecdysozoa</taxon>
        <taxon>Arthropoda</taxon>
        <taxon>Chelicerata</taxon>
        <taxon>Arachnida</taxon>
        <taxon>Araneae</taxon>
        <taxon>Araneomorphae</taxon>
        <taxon>Entelegynae</taxon>
        <taxon>Araneoidea</taxon>
        <taxon>Linyphiidae</taxon>
        <taxon>Erigoninae</taxon>
        <taxon>Oedothorax</taxon>
    </lineage>
</organism>
<dbReference type="PANTHER" id="PTHR11011:SF116">
    <property type="entry name" value="FATTY ACYL-COA REDUCTASE CG5065-RELATED"/>
    <property type="match status" value="1"/>
</dbReference>
<evidence type="ECO:0000256" key="2">
    <source>
        <dbReference type="ARBA" id="ARBA00022516"/>
    </source>
</evidence>
<dbReference type="SUPFAM" id="SSF51735">
    <property type="entry name" value="NAD(P)-binding Rossmann-fold domains"/>
    <property type="match status" value="1"/>
</dbReference>
<gene>
    <name evidence="7" type="ORF">JTE90_017275</name>
</gene>
<dbReference type="InterPro" id="IPR026055">
    <property type="entry name" value="FAR"/>
</dbReference>
<comment type="caution">
    <text evidence="7">The sequence shown here is derived from an EMBL/GenBank/DDBJ whole genome shotgun (WGS) entry which is preliminary data.</text>
</comment>
<accession>A0AAV6VDR3</accession>
<feature type="transmembrane region" description="Helical" evidence="4">
    <location>
        <begin position="532"/>
        <end position="550"/>
    </location>
</feature>
<protein>
    <recommendedName>
        <fullName evidence="4">Fatty acyl-CoA reductase</fullName>
        <ecNumber evidence="4">1.2.1.84</ecNumber>
    </recommendedName>
</protein>
<dbReference type="GO" id="GO:0102965">
    <property type="term" value="F:alcohol-forming long-chain fatty acyl-CoA reductase activity"/>
    <property type="evidence" value="ECO:0007669"/>
    <property type="project" value="UniProtKB-EC"/>
</dbReference>
<keyword evidence="4" id="KW-0812">Transmembrane</keyword>
<evidence type="ECO:0000256" key="4">
    <source>
        <dbReference type="RuleBase" id="RU363097"/>
    </source>
</evidence>
<dbReference type="Proteomes" id="UP000827092">
    <property type="component" value="Unassembled WGS sequence"/>
</dbReference>
<evidence type="ECO:0000313" key="7">
    <source>
        <dbReference type="EMBL" id="KAG8194839.1"/>
    </source>
</evidence>
<dbReference type="GO" id="GO:0080019">
    <property type="term" value="F:alcohol-forming very long-chain fatty acyl-CoA reductase activity"/>
    <property type="evidence" value="ECO:0007669"/>
    <property type="project" value="InterPro"/>
</dbReference>
<keyword evidence="4" id="KW-0521">NADP</keyword>
<proteinExistence type="inferred from homology"/>
<keyword evidence="4" id="KW-0472">Membrane</keyword>
<sequence>MCDNCCCLCELKWHQRIFQIVYKFTDFKYFFAFTRQFKRVKHSSEFCLTKAKMDHLVDMPTIPEVFNGKKVLITGATGFVGKVLLEKLLRSCPGISEIIILVRGHTEAERLEKCRKLVQYKVFDRIREECPDAFNKVRCIHGEIAWKNMGIAPAHLEKLCEEVSFVFHCAANVRFDCDPRLTLRDNLKGVNKLLKLCKRMPNLEAVVHVSTAFSFCNQPVIGEEIYTERTGPLPVLDALKWMTPDQLKHFAAYLTEGRPSLYHASKALAEILISEVKDDLPIIIVRPSIVTASMSEPFPGWIDNYNGPSGFIALSSKGILKTLLVKDKVNADWVPVDVVANTLIVAAHSIAVKRKAGCSPAIHAPKVPIVNCVFPEANQITWTRIVDITIPILFKYPSATVITMPGGVVTSSQTLNTMCKYLLHYLPAFLLDSFLILKWRDNGMVNTYTKIHSVLNHLQLYTTHQFLFTSKNMQRLNAEMSLADRRVFPIDLSQLNWPLYMQNYVLGVRRYFLKEKDDSLPAARRRVTMLTMFHYCSIVVLSGGALYFLGNRLSTKLSLLSAFEAKNALAELFRSSRNYLPVFNLHK</sequence>
<dbReference type="InterPro" id="IPR013120">
    <property type="entry name" value="FAR_NAD-bd"/>
</dbReference>